<feature type="domain" description="Arb2" evidence="1">
    <location>
        <begin position="31"/>
        <end position="160"/>
    </location>
</feature>
<proteinExistence type="predicted"/>
<accession>A0ABQ7JSF2</accession>
<sequence>MSKKNQVGLKKKAKIWGESKNWDFDQNFEVIDSEGNKFQYDAEFPKRLKKAEKDARYENLHAVLKPHLLDRLRAYYGFAKIRVPALEGGRANAHAYVSPDVYVNSKTLVIVQGLGRVYPGIWARKLLTSGRNGDYKCATMFSYIRKALSFGWSVVICDPNGDGNSEQNRCNHVRRVWETIIMKSVSTCAMVVAFSAGTRAALEILGLNDADAIKIDFKHRVKGIVLLDGSTGSSITKEADKTWLQSNHRLLVMLRKTPKAIPPGTMFAVVQFDPGMQEGNNVTDLHDYVPGFAFKQ</sequence>
<dbReference type="PANTHER" id="PTHR21357:SF4">
    <property type="entry name" value="FAM172 FAMILY PROTEIN HOMOLOG CG10038"/>
    <property type="match status" value="1"/>
</dbReference>
<feature type="non-terminal residue" evidence="2">
    <location>
        <position position="296"/>
    </location>
</feature>
<name>A0ABQ7JSF2_9FUNG</name>
<dbReference type="SUPFAM" id="SSF53474">
    <property type="entry name" value="alpha/beta-Hydrolases"/>
    <property type="match status" value="1"/>
</dbReference>
<dbReference type="InterPro" id="IPR048263">
    <property type="entry name" value="Arb2"/>
</dbReference>
<keyword evidence="3" id="KW-1185">Reference proteome</keyword>
<evidence type="ECO:0000259" key="1">
    <source>
        <dbReference type="Pfam" id="PF22749"/>
    </source>
</evidence>
<evidence type="ECO:0000313" key="2">
    <source>
        <dbReference type="EMBL" id="KAG0284101.1"/>
    </source>
</evidence>
<dbReference type="Proteomes" id="UP001194696">
    <property type="component" value="Unassembled WGS sequence"/>
</dbReference>
<evidence type="ECO:0000313" key="3">
    <source>
        <dbReference type="Proteomes" id="UP001194696"/>
    </source>
</evidence>
<comment type="caution">
    <text evidence="2">The sequence shown here is derived from an EMBL/GenBank/DDBJ whole genome shotgun (WGS) entry which is preliminary data.</text>
</comment>
<organism evidence="2 3">
    <name type="scientific">Linnemannia gamsii</name>
    <dbReference type="NCBI Taxonomy" id="64522"/>
    <lineage>
        <taxon>Eukaryota</taxon>
        <taxon>Fungi</taxon>
        <taxon>Fungi incertae sedis</taxon>
        <taxon>Mucoromycota</taxon>
        <taxon>Mortierellomycotina</taxon>
        <taxon>Mortierellomycetes</taxon>
        <taxon>Mortierellales</taxon>
        <taxon>Mortierellaceae</taxon>
        <taxon>Linnemannia</taxon>
    </lineage>
</organism>
<dbReference type="EMBL" id="JAAAIM010000815">
    <property type="protein sequence ID" value="KAG0284101.1"/>
    <property type="molecule type" value="Genomic_DNA"/>
</dbReference>
<dbReference type="InterPro" id="IPR053858">
    <property type="entry name" value="Arb2_dom"/>
</dbReference>
<gene>
    <name evidence="2" type="ORF">BGZ96_011536</name>
</gene>
<reference evidence="2 3" key="1">
    <citation type="journal article" date="2020" name="Fungal Divers.">
        <title>Resolving the Mortierellaceae phylogeny through synthesis of multi-gene phylogenetics and phylogenomics.</title>
        <authorList>
            <person name="Vandepol N."/>
            <person name="Liber J."/>
            <person name="Desiro A."/>
            <person name="Na H."/>
            <person name="Kennedy M."/>
            <person name="Barry K."/>
            <person name="Grigoriev I.V."/>
            <person name="Miller A.N."/>
            <person name="O'Donnell K."/>
            <person name="Stajich J.E."/>
            <person name="Bonito G."/>
        </authorList>
    </citation>
    <scope>NUCLEOTIDE SEQUENCE [LARGE SCALE GENOMIC DNA]</scope>
    <source>
        <strain evidence="2 3">AD045</strain>
    </source>
</reference>
<dbReference type="InterPro" id="IPR029058">
    <property type="entry name" value="AB_hydrolase_fold"/>
</dbReference>
<protein>
    <recommendedName>
        <fullName evidence="1">Arb2 domain-containing protein</fullName>
    </recommendedName>
</protein>
<dbReference type="PANTHER" id="PTHR21357">
    <property type="entry name" value="FAM172 FAMILY PROTEIN HOMOLOG CG10038"/>
    <property type="match status" value="1"/>
</dbReference>
<dbReference type="Pfam" id="PF22749">
    <property type="entry name" value="Arb2"/>
    <property type="match status" value="1"/>
</dbReference>